<reference evidence="3 4" key="1">
    <citation type="journal article" date="2019" name="Int. J. Syst. Evol. Microbiol.">
        <title>The Global Catalogue of Microorganisms (GCM) 10K type strain sequencing project: providing services to taxonomists for standard genome sequencing and annotation.</title>
        <authorList>
            <consortium name="The Broad Institute Genomics Platform"/>
            <consortium name="The Broad Institute Genome Sequencing Center for Infectious Disease"/>
            <person name="Wu L."/>
            <person name="Ma J."/>
        </authorList>
    </citation>
    <scope>NUCLEOTIDE SEQUENCE [LARGE SCALE GENOMIC DNA]</scope>
    <source>
        <strain evidence="3 4">JCM 16117</strain>
    </source>
</reference>
<organism evidence="3 4">
    <name type="scientific">Herbiconiux moechotypicola</name>
    <dbReference type="NCBI Taxonomy" id="637393"/>
    <lineage>
        <taxon>Bacteria</taxon>
        <taxon>Bacillati</taxon>
        <taxon>Actinomycetota</taxon>
        <taxon>Actinomycetes</taxon>
        <taxon>Micrococcales</taxon>
        <taxon>Microbacteriaceae</taxon>
        <taxon>Herbiconiux</taxon>
    </lineage>
</organism>
<evidence type="ECO:0000313" key="4">
    <source>
        <dbReference type="Proteomes" id="UP001500929"/>
    </source>
</evidence>
<sequence length="119" mass="11871">MRTTVSSVLRALAVTSGLGLVWFVTAGELPLSAGGSAALVATGLALAALGAAASTTAAVVRASRHALALLAALSSSSTRRTAAPEPLHPITQARPDAAGRPLPRAPGRFLPVVPHILPL</sequence>
<dbReference type="EMBL" id="BAAAQY010000010">
    <property type="protein sequence ID" value="GAA2244476.1"/>
    <property type="molecule type" value="Genomic_DNA"/>
</dbReference>
<feature type="transmembrane region" description="Helical" evidence="2">
    <location>
        <begin position="36"/>
        <end position="60"/>
    </location>
</feature>
<keyword evidence="2" id="KW-0472">Membrane</keyword>
<keyword evidence="2" id="KW-1133">Transmembrane helix</keyword>
<evidence type="ECO:0000256" key="1">
    <source>
        <dbReference type="SAM" id="MobiDB-lite"/>
    </source>
</evidence>
<keyword evidence="4" id="KW-1185">Reference proteome</keyword>
<evidence type="ECO:0000256" key="2">
    <source>
        <dbReference type="SAM" id="Phobius"/>
    </source>
</evidence>
<name>A0ABN3DZD6_9MICO</name>
<protein>
    <submittedName>
        <fullName evidence="3">Uncharacterized protein</fullName>
    </submittedName>
</protein>
<feature type="region of interest" description="Disordered" evidence="1">
    <location>
        <begin position="78"/>
        <end position="98"/>
    </location>
</feature>
<dbReference type="Proteomes" id="UP001500929">
    <property type="component" value="Unassembled WGS sequence"/>
</dbReference>
<accession>A0ABN3DZD6</accession>
<gene>
    <name evidence="3" type="ORF">GCM10009851_32200</name>
</gene>
<keyword evidence="2" id="KW-0812">Transmembrane</keyword>
<evidence type="ECO:0000313" key="3">
    <source>
        <dbReference type="EMBL" id="GAA2244476.1"/>
    </source>
</evidence>
<proteinExistence type="predicted"/>
<comment type="caution">
    <text evidence="3">The sequence shown here is derived from an EMBL/GenBank/DDBJ whole genome shotgun (WGS) entry which is preliminary data.</text>
</comment>